<comment type="subcellular location">
    <subcellularLocation>
        <location evidence="1 10">Cell inner membrane</location>
        <topology evidence="1 10">Multi-pass membrane protein</topology>
    </subcellularLocation>
</comment>
<name>A0ABN5H7F6_9GAMM</name>
<feature type="transmembrane region" description="Helical" evidence="10">
    <location>
        <begin position="193"/>
        <end position="218"/>
    </location>
</feature>
<dbReference type="InterPro" id="IPR013059">
    <property type="entry name" value="Trp_tyr_transpt"/>
</dbReference>
<keyword evidence="5 10" id="KW-0997">Cell inner membrane</keyword>
<dbReference type="PANTHER" id="PTHR46997">
    <property type="entry name" value="LOW AFFINITY TRYPTOPHAN PERMEASE-RELATED"/>
    <property type="match status" value="1"/>
</dbReference>
<dbReference type="RefSeq" id="WP_084970219.1">
    <property type="nucleotide sequence ID" value="NZ_CAXOMJ010000010.1"/>
</dbReference>
<dbReference type="Proteomes" id="UP000237673">
    <property type="component" value="Chromosome"/>
</dbReference>
<evidence type="ECO:0000256" key="4">
    <source>
        <dbReference type="ARBA" id="ARBA00022475"/>
    </source>
</evidence>
<dbReference type="NCBIfam" id="NF007789">
    <property type="entry name" value="PRK10483.1"/>
    <property type="match status" value="1"/>
</dbReference>
<feature type="transmembrane region" description="Helical" evidence="10">
    <location>
        <begin position="12"/>
        <end position="34"/>
    </location>
</feature>
<feature type="transmembrane region" description="Helical" evidence="10">
    <location>
        <begin position="40"/>
        <end position="63"/>
    </location>
</feature>
<keyword evidence="4 10" id="KW-1003">Cell membrane</keyword>
<keyword evidence="12" id="KW-1185">Reference proteome</keyword>
<sequence length="416" mass="44348">MGTAVSASKLPSVLWGTLIITGTVVGAGMFSLPVVMSGAWFSWSAAMLLLTWLCMLLSGLMFLEASLHYPTGAGFDTLTRDLLGRRWNLINGASIAFVLGILTYAYISASGAILQHTFASLGMPVSARIAGLGFTLLVALFVWLGTAVVSRVTLIFLGAKVITFFLLFGGLLGHVKPALLFPSGGEEARYLRYLWMVVPFCLASFGYHGNISGLIGYYQRDGKKVACCLLLGTVAALAIYLVWIIGTMGNIPRADFIAIAQRGGNIDALVEALGGLLQNASLSALLTIFSTFAVASSFLGVTLGLFDYLADLLKFNNGATGRLKTTLVTFVVPLVAALIWPNGFLLAIGYAGLAATIWAVITPALLAYRARQRFPEAQGWKLKGGLFPLVLVLLFAALNIVVSLLSYVDLLPVYAR</sequence>
<feature type="transmembrane region" description="Helical" evidence="10">
    <location>
        <begin position="225"/>
        <end position="246"/>
    </location>
</feature>
<comment type="function">
    <text evidence="10">Involved in transporting aromatic amino acids across the cytoplasmic membrane.</text>
</comment>
<feature type="transmembrane region" description="Helical" evidence="10">
    <location>
        <begin position="127"/>
        <end position="145"/>
    </location>
</feature>
<keyword evidence="7 10" id="KW-0029">Amino-acid transport</keyword>
<dbReference type="EMBL" id="CP026378">
    <property type="protein sequence ID" value="AUY24579.1"/>
    <property type="molecule type" value="Genomic_DNA"/>
</dbReference>
<feature type="transmembrane region" description="Helical" evidence="10">
    <location>
        <begin position="89"/>
        <end position="107"/>
    </location>
</feature>
<evidence type="ECO:0000256" key="2">
    <source>
        <dbReference type="ARBA" id="ARBA00005452"/>
    </source>
</evidence>
<gene>
    <name evidence="11" type="ORF">C2E16_06405</name>
</gene>
<feature type="transmembrane region" description="Helical" evidence="10">
    <location>
        <begin position="284"/>
        <end position="309"/>
    </location>
</feature>
<keyword evidence="8 10" id="KW-1133">Transmembrane helix</keyword>
<evidence type="ECO:0000256" key="7">
    <source>
        <dbReference type="ARBA" id="ARBA00022970"/>
    </source>
</evidence>
<dbReference type="PRINTS" id="PR00166">
    <property type="entry name" value="AROAAPRMEASE"/>
</dbReference>
<feature type="transmembrane region" description="Helical" evidence="10">
    <location>
        <begin position="152"/>
        <end position="173"/>
    </location>
</feature>
<feature type="transmembrane region" description="Helical" evidence="10">
    <location>
        <begin position="386"/>
        <end position="408"/>
    </location>
</feature>
<dbReference type="Gene3D" id="1.20.1740.10">
    <property type="entry name" value="Amino acid/polyamine transporter I"/>
    <property type="match status" value="1"/>
</dbReference>
<protein>
    <recommendedName>
        <fullName evidence="10">Aromatic amino acid permease</fullName>
    </recommendedName>
</protein>
<organism evidence="11 12">
    <name type="scientific">Mixta calida</name>
    <dbReference type="NCBI Taxonomy" id="665913"/>
    <lineage>
        <taxon>Bacteria</taxon>
        <taxon>Pseudomonadati</taxon>
        <taxon>Pseudomonadota</taxon>
        <taxon>Gammaproteobacteria</taxon>
        <taxon>Enterobacterales</taxon>
        <taxon>Erwiniaceae</taxon>
        <taxon>Mixta</taxon>
    </lineage>
</organism>
<accession>A0ABN5H7F6</accession>
<keyword evidence="9 10" id="KW-0472">Membrane</keyword>
<evidence type="ECO:0000256" key="8">
    <source>
        <dbReference type="ARBA" id="ARBA00022989"/>
    </source>
</evidence>
<proteinExistence type="inferred from homology"/>
<evidence type="ECO:0000256" key="1">
    <source>
        <dbReference type="ARBA" id="ARBA00004429"/>
    </source>
</evidence>
<feature type="transmembrane region" description="Helical" evidence="10">
    <location>
        <begin position="346"/>
        <end position="366"/>
    </location>
</feature>
<dbReference type="PANTHER" id="PTHR46997:SF1">
    <property type="entry name" value="LOW AFFINITY TRYPTOPHAN PERMEASE-RELATED"/>
    <property type="match status" value="1"/>
</dbReference>
<evidence type="ECO:0000256" key="3">
    <source>
        <dbReference type="ARBA" id="ARBA00022448"/>
    </source>
</evidence>
<evidence type="ECO:0000256" key="9">
    <source>
        <dbReference type="ARBA" id="ARBA00023136"/>
    </source>
</evidence>
<dbReference type="GeneID" id="84630328"/>
<dbReference type="NCBIfam" id="TIGR00837">
    <property type="entry name" value="araaP"/>
    <property type="match status" value="1"/>
</dbReference>
<reference evidence="11 12" key="1">
    <citation type="submission" date="2018-01" db="EMBL/GenBank/DDBJ databases">
        <title>Complete and assembled Genome of Pantoea calida DSM22759T.</title>
        <authorList>
            <person name="Stevens M.J.A."/>
            <person name="Zurfluh K."/>
            <person name="Stephan R."/>
        </authorList>
    </citation>
    <scope>NUCLEOTIDE SEQUENCE [LARGE SCALE GENOMIC DNA]</scope>
    <source>
        <strain evidence="11 12">DSM 22759</strain>
    </source>
</reference>
<dbReference type="Pfam" id="PF03222">
    <property type="entry name" value="Trp_Tyr_perm"/>
    <property type="match status" value="1"/>
</dbReference>
<dbReference type="InterPro" id="IPR018227">
    <property type="entry name" value="Amino_acid_transport_2"/>
</dbReference>
<keyword evidence="3 10" id="KW-0813">Transport</keyword>
<evidence type="ECO:0000313" key="11">
    <source>
        <dbReference type="EMBL" id="AUY24579.1"/>
    </source>
</evidence>
<evidence type="ECO:0000256" key="10">
    <source>
        <dbReference type="RuleBase" id="RU367149"/>
    </source>
</evidence>
<evidence type="ECO:0000313" key="12">
    <source>
        <dbReference type="Proteomes" id="UP000237673"/>
    </source>
</evidence>
<evidence type="ECO:0000256" key="6">
    <source>
        <dbReference type="ARBA" id="ARBA00022692"/>
    </source>
</evidence>
<feature type="transmembrane region" description="Helical" evidence="10">
    <location>
        <begin position="321"/>
        <end position="340"/>
    </location>
</feature>
<dbReference type="PIRSF" id="PIRSF006060">
    <property type="entry name" value="AA_transporter"/>
    <property type="match status" value="1"/>
</dbReference>
<evidence type="ECO:0000256" key="5">
    <source>
        <dbReference type="ARBA" id="ARBA00022519"/>
    </source>
</evidence>
<keyword evidence="6 10" id="KW-0812">Transmembrane</keyword>
<comment type="similarity">
    <text evidence="2 10">Belongs to the amino acid/polyamine transporter 2 family. Mtr/TnaB/TyrP permease subfamily.</text>
</comment>